<dbReference type="STRING" id="391587.KAOT1_22156"/>
<dbReference type="HOGENOM" id="CLU_1110270_0_0_10"/>
<dbReference type="EMBL" id="ABIB01000007">
    <property type="protein sequence ID" value="EDP95601.1"/>
    <property type="molecule type" value="Genomic_DNA"/>
</dbReference>
<protein>
    <submittedName>
        <fullName evidence="1">Uncharacterized protein</fullName>
    </submittedName>
</protein>
<dbReference type="AlphaFoldDB" id="A9E1A0"/>
<reference evidence="1 2" key="1">
    <citation type="journal article" date="2011" name="J. Bacteriol.">
        <title>Genome sequence of the algicidal bacterium Kordia algicida OT-1.</title>
        <authorList>
            <person name="Lee H.S."/>
            <person name="Kang S.G."/>
            <person name="Kwon K.K."/>
            <person name="Lee J.H."/>
            <person name="Kim S.J."/>
        </authorList>
    </citation>
    <scope>NUCLEOTIDE SEQUENCE [LARGE SCALE GENOMIC DNA]</scope>
    <source>
        <strain evidence="1 2">OT-1</strain>
    </source>
</reference>
<comment type="caution">
    <text evidence="1">The sequence shown here is derived from an EMBL/GenBank/DDBJ whole genome shotgun (WGS) entry which is preliminary data.</text>
</comment>
<dbReference type="OrthoDB" id="1446045at2"/>
<gene>
    <name evidence="1" type="ORF">KAOT1_22156</name>
</gene>
<keyword evidence="2" id="KW-1185">Reference proteome</keyword>
<sequence length="250" mass="27791">MESTQSSLTSLACIQNWEQCRTNQSSIENSLFTGNSFTLKVGTVSPVFNRLHIYIGKATPENESGGISFYAVPSVCDYQSTIQTEYENYSSEPQKVARTLPDLVNSKLVPVDFKTTPFKYSAQGESPSAQLLIDSVNNWNNESVRASWLNAKFEGGPRYVLAAFDIDVSDFEPSHEHTCFLALKPDAKNPNDYTIDLVVVNTVTGNILNLEENENNVSFRDLARLVPPFGQAKRPSTNEPNFGVYQIANE</sequence>
<proteinExistence type="predicted"/>
<dbReference type="Proteomes" id="UP000002945">
    <property type="component" value="Unassembled WGS sequence"/>
</dbReference>
<accession>A9E1A0</accession>
<evidence type="ECO:0000313" key="2">
    <source>
        <dbReference type="Proteomes" id="UP000002945"/>
    </source>
</evidence>
<name>A9E1A0_9FLAO</name>
<evidence type="ECO:0000313" key="1">
    <source>
        <dbReference type="EMBL" id="EDP95601.1"/>
    </source>
</evidence>
<organism evidence="1 2">
    <name type="scientific">Kordia algicida OT-1</name>
    <dbReference type="NCBI Taxonomy" id="391587"/>
    <lineage>
        <taxon>Bacteria</taxon>
        <taxon>Pseudomonadati</taxon>
        <taxon>Bacteroidota</taxon>
        <taxon>Flavobacteriia</taxon>
        <taxon>Flavobacteriales</taxon>
        <taxon>Flavobacteriaceae</taxon>
        <taxon>Kordia</taxon>
    </lineage>
</organism>
<dbReference type="RefSeq" id="WP_007096955.1">
    <property type="nucleotide sequence ID" value="NZ_CP142125.1"/>
</dbReference>